<reference evidence="2 3" key="1">
    <citation type="journal article" date="2019" name="Int. J. Syst. Evol. Microbiol.">
        <title>The Global Catalogue of Microorganisms (GCM) 10K type strain sequencing project: providing services to taxonomists for standard genome sequencing and annotation.</title>
        <authorList>
            <consortium name="The Broad Institute Genomics Platform"/>
            <consortium name="The Broad Institute Genome Sequencing Center for Infectious Disease"/>
            <person name="Wu L."/>
            <person name="Ma J."/>
        </authorList>
    </citation>
    <scope>NUCLEOTIDE SEQUENCE [LARGE SCALE GENOMIC DNA]</scope>
    <source>
        <strain evidence="2 3">JCM 11896</strain>
    </source>
</reference>
<dbReference type="CDD" id="cd06193">
    <property type="entry name" value="siderophore_interacting"/>
    <property type="match status" value="1"/>
</dbReference>
<dbReference type="PANTHER" id="PTHR30157:SF0">
    <property type="entry name" value="NADPH-DEPENDENT FERRIC-CHELATE REDUCTASE"/>
    <property type="match status" value="1"/>
</dbReference>
<name>A0ABN1Y8P7_9PSEU</name>
<dbReference type="InterPro" id="IPR039261">
    <property type="entry name" value="FNR_nucleotide-bd"/>
</dbReference>
<dbReference type="EMBL" id="BAAAJK010000052">
    <property type="protein sequence ID" value="GAA1401010.1"/>
    <property type="molecule type" value="Genomic_DNA"/>
</dbReference>
<dbReference type="InterPro" id="IPR009081">
    <property type="entry name" value="PP-bd_ACP"/>
</dbReference>
<dbReference type="Pfam" id="PF00550">
    <property type="entry name" value="PP-binding"/>
    <property type="match status" value="1"/>
</dbReference>
<evidence type="ECO:0000313" key="3">
    <source>
        <dbReference type="Proteomes" id="UP001501414"/>
    </source>
</evidence>
<dbReference type="Pfam" id="PF04954">
    <property type="entry name" value="SIP"/>
    <property type="match status" value="1"/>
</dbReference>
<dbReference type="Gene3D" id="1.10.1200.10">
    <property type="entry name" value="ACP-like"/>
    <property type="match status" value="1"/>
</dbReference>
<comment type="caution">
    <text evidence="2">The sequence shown here is derived from an EMBL/GenBank/DDBJ whole genome shotgun (WGS) entry which is preliminary data.</text>
</comment>
<organism evidence="2 3">
    <name type="scientific">Pseudonocardia kongjuensis</name>
    <dbReference type="NCBI Taxonomy" id="102227"/>
    <lineage>
        <taxon>Bacteria</taxon>
        <taxon>Bacillati</taxon>
        <taxon>Actinomycetota</taxon>
        <taxon>Actinomycetes</taxon>
        <taxon>Pseudonocardiales</taxon>
        <taxon>Pseudonocardiaceae</taxon>
        <taxon>Pseudonocardia</taxon>
    </lineage>
</organism>
<dbReference type="InterPro" id="IPR036736">
    <property type="entry name" value="ACP-like_sf"/>
</dbReference>
<dbReference type="InterPro" id="IPR039374">
    <property type="entry name" value="SIP_fam"/>
</dbReference>
<gene>
    <name evidence="2" type="ORF">GCM10009613_58710</name>
</gene>
<dbReference type="InterPro" id="IPR007037">
    <property type="entry name" value="SIP_rossman_dom"/>
</dbReference>
<dbReference type="InterPro" id="IPR013113">
    <property type="entry name" value="SIP_FAD-bd"/>
</dbReference>
<dbReference type="Pfam" id="PF08021">
    <property type="entry name" value="FAD_binding_9"/>
    <property type="match status" value="1"/>
</dbReference>
<dbReference type="PROSITE" id="PS51384">
    <property type="entry name" value="FAD_FR"/>
    <property type="match status" value="1"/>
</dbReference>
<protein>
    <recommendedName>
        <fullName evidence="1">FAD-binding FR-type domain-containing protein</fullName>
    </recommendedName>
</protein>
<dbReference type="RefSeq" id="WP_344028743.1">
    <property type="nucleotide sequence ID" value="NZ_BAAAJK010000052.1"/>
</dbReference>
<feature type="domain" description="FAD-binding FR-type" evidence="1">
    <location>
        <begin position="89"/>
        <end position="188"/>
    </location>
</feature>
<dbReference type="PANTHER" id="PTHR30157">
    <property type="entry name" value="FERRIC REDUCTASE, NADPH-DEPENDENT"/>
    <property type="match status" value="1"/>
</dbReference>
<dbReference type="Gene3D" id="3.40.50.80">
    <property type="entry name" value="Nucleotide-binding domain of ferredoxin-NADP reductase (FNR) module"/>
    <property type="match status" value="1"/>
</dbReference>
<dbReference type="InterPro" id="IPR017927">
    <property type="entry name" value="FAD-bd_FR_type"/>
</dbReference>
<keyword evidence="3" id="KW-1185">Reference proteome</keyword>
<proteinExistence type="predicted"/>
<evidence type="ECO:0000259" key="1">
    <source>
        <dbReference type="PROSITE" id="PS51384"/>
    </source>
</evidence>
<evidence type="ECO:0000313" key="2">
    <source>
        <dbReference type="EMBL" id="GAA1401010.1"/>
    </source>
</evidence>
<accession>A0ABN1Y8P7</accession>
<dbReference type="SUPFAM" id="SSF47336">
    <property type="entry name" value="ACP-like"/>
    <property type="match status" value="1"/>
</dbReference>
<dbReference type="SUPFAM" id="SSF63380">
    <property type="entry name" value="Riboflavin synthase domain-like"/>
    <property type="match status" value="1"/>
</dbReference>
<dbReference type="InterPro" id="IPR017938">
    <property type="entry name" value="Riboflavin_synthase-like_b-brl"/>
</dbReference>
<dbReference type="Gene3D" id="2.40.30.10">
    <property type="entry name" value="Translation factors"/>
    <property type="match status" value="1"/>
</dbReference>
<dbReference type="Proteomes" id="UP001501414">
    <property type="component" value="Unassembled WGS sequence"/>
</dbReference>
<sequence length="307" mass="31226">MTAPPGPGWLHTELTAVVPGGLDGVGPDEDLLDLGIDSVRLMLLVERWQSAGFDVDLLGLAERPTLAGWLELLRAGAPAAVPTAAAAPGGPSATTVLRVEQLTPRTVRITLDDRAGRFAGARPGAYLMLRAGPMPAARPVTVHPHAASGEIDVDVVAHDGGPLGRWAAGVRRGAAVVVDGPHDVPDLPAGPVDWTLLVADHPAQPALAARVAALRAGDRAIAVAVVPDAAEEQLMPTAADLGTVFVHAAADPGPVLAAVRAAVPGTGRGRAWLAGERHRMDALGAVLAGLPALAGRCVVERYGGAPV</sequence>